<dbReference type="Gene3D" id="3.40.33.10">
    <property type="entry name" value="CAP"/>
    <property type="match status" value="1"/>
</dbReference>
<dbReference type="EMBL" id="AJIX01000009">
    <property type="protein sequence ID" value="KGR16369.1"/>
    <property type="molecule type" value="Genomic_DNA"/>
</dbReference>
<feature type="signal peptide" evidence="1">
    <location>
        <begin position="1"/>
        <end position="20"/>
    </location>
</feature>
<dbReference type="PRINTS" id="PR00837">
    <property type="entry name" value="V5TPXLIKE"/>
</dbReference>
<proteinExistence type="predicted"/>
<keyword evidence="1" id="KW-0732">Signal</keyword>
<comment type="caution">
    <text evidence="3">The sequence shown here is derived from an EMBL/GenBank/DDBJ whole genome shotgun (WGS) entry which is preliminary data.</text>
</comment>
<dbReference type="AlphaFoldDB" id="A0AB34Q1D3"/>
<dbReference type="PROSITE" id="PS01010">
    <property type="entry name" value="CRISP_2"/>
    <property type="match status" value="1"/>
</dbReference>
<feature type="chain" id="PRO_5044344174" description="SCP domain-containing protein" evidence="1">
    <location>
        <begin position="21"/>
        <end position="202"/>
    </location>
</feature>
<protein>
    <recommendedName>
        <fullName evidence="2">SCP domain-containing protein</fullName>
    </recommendedName>
</protein>
<dbReference type="GO" id="GO:0005576">
    <property type="term" value="C:extracellular region"/>
    <property type="evidence" value="ECO:0007669"/>
    <property type="project" value="InterPro"/>
</dbReference>
<evidence type="ECO:0000259" key="2">
    <source>
        <dbReference type="SMART" id="SM00198"/>
    </source>
</evidence>
<evidence type="ECO:0000313" key="3">
    <source>
        <dbReference type="EMBL" id="KGR16369.1"/>
    </source>
</evidence>
<dbReference type="SMR" id="A0AB34Q1D3"/>
<dbReference type="InterPro" id="IPR014044">
    <property type="entry name" value="CAP_dom"/>
</dbReference>
<dbReference type="SUPFAM" id="SSF55797">
    <property type="entry name" value="PR-1-like"/>
    <property type="match status" value="1"/>
</dbReference>
<dbReference type="Pfam" id="PF00188">
    <property type="entry name" value="CAP"/>
    <property type="match status" value="1"/>
</dbReference>
<name>A0AB34Q1D3_CANAX</name>
<sequence>MKTLLFIYLQLLLLLSIIIGRVVKVEYLHLVVEVEPSTITESCLSDGIDGYSGSFYLNTTFAELMLKEHNNKRKLHQSCPLKWSSELFNYASQFAAEYSCSGILQHSGGKYGENLAFGYSPIGAIEAWYDEGEMYVYGSENVYNHFTAIVWNNTNSLGCAYKSCDTTTNLNALYIVCSYYPPGNVIGYSSQNVFPLNSKMVN</sequence>
<gene>
    <name evidence="3" type="ORF">MG3_01094</name>
</gene>
<reference evidence="3 4" key="1">
    <citation type="submission" date="2013-12" db="EMBL/GenBank/DDBJ databases">
        <title>The Genome Sequence of Candida albicans P78048.</title>
        <authorList>
            <consortium name="The Broad Institute Genome Sequencing Platform"/>
            <consortium name="The Broad Institute Genome Sequencing Center for Infectious Disease"/>
            <person name="Cuomo C."/>
            <person name="Bennett R."/>
            <person name="Hirakawa M."/>
            <person name="Noverr M."/>
            <person name="Mitchell A."/>
            <person name="Young S.K."/>
            <person name="Zeng Q."/>
            <person name="Gargeya S."/>
            <person name="Fitzgerald M."/>
            <person name="Abouelleil A."/>
            <person name="Alvarado L."/>
            <person name="Berlin A.M."/>
            <person name="Chapman S.B."/>
            <person name="Dewar J."/>
            <person name="Goldberg J."/>
            <person name="Griggs A."/>
            <person name="Gujja S."/>
            <person name="Hansen M."/>
            <person name="Howarth C."/>
            <person name="Imamovic A."/>
            <person name="Larimer J."/>
            <person name="McCowan C."/>
            <person name="Murphy C."/>
            <person name="Pearson M."/>
            <person name="Priest M."/>
            <person name="Roberts A."/>
            <person name="Saif S."/>
            <person name="Shea T."/>
            <person name="Sykes S."/>
            <person name="Wortman J."/>
            <person name="Nusbaum C."/>
            <person name="Birren B."/>
        </authorList>
    </citation>
    <scope>NUCLEOTIDE SEQUENCE [LARGE SCALE GENOMIC DNA]</scope>
    <source>
        <strain evidence="3 4">P78048</strain>
    </source>
</reference>
<accession>A0AB34Q1D3</accession>
<dbReference type="Proteomes" id="UP000030161">
    <property type="component" value="Unassembled WGS sequence"/>
</dbReference>
<dbReference type="InterPro" id="IPR001283">
    <property type="entry name" value="CRISP-related"/>
</dbReference>
<organism evidence="3 4">
    <name type="scientific">Candida albicans P78048</name>
    <dbReference type="NCBI Taxonomy" id="1094989"/>
    <lineage>
        <taxon>Eukaryota</taxon>
        <taxon>Fungi</taxon>
        <taxon>Dikarya</taxon>
        <taxon>Ascomycota</taxon>
        <taxon>Saccharomycotina</taxon>
        <taxon>Pichiomycetes</taxon>
        <taxon>Debaryomycetaceae</taxon>
        <taxon>Candida/Lodderomyces clade</taxon>
        <taxon>Candida</taxon>
    </lineage>
</organism>
<dbReference type="FunFam" id="3.40.33.10:FF:000071">
    <property type="entry name" value="Probable pathogenesis-related protein CaO19.2336"/>
    <property type="match status" value="1"/>
</dbReference>
<dbReference type="PANTHER" id="PTHR10334">
    <property type="entry name" value="CYSTEINE-RICH SECRETORY PROTEIN-RELATED"/>
    <property type="match status" value="1"/>
</dbReference>
<dbReference type="InterPro" id="IPR035940">
    <property type="entry name" value="CAP_sf"/>
</dbReference>
<evidence type="ECO:0000313" key="4">
    <source>
        <dbReference type="Proteomes" id="UP000030161"/>
    </source>
</evidence>
<dbReference type="InterPro" id="IPR018244">
    <property type="entry name" value="Allrgn_V5/Tpx1_CS"/>
</dbReference>
<evidence type="ECO:0000256" key="1">
    <source>
        <dbReference type="SAM" id="SignalP"/>
    </source>
</evidence>
<feature type="domain" description="SCP" evidence="2">
    <location>
        <begin position="60"/>
        <end position="187"/>
    </location>
</feature>
<dbReference type="SMART" id="SM00198">
    <property type="entry name" value="SCP"/>
    <property type="match status" value="1"/>
</dbReference>